<sequence length="168" mass="19297">MTEQITDEQSTDGRGDFDFFFGRWHGAVRKLADVSDRDCTEWVEFEASCDCAPILDGLGNFETAIMRPGGEAVAGATLRLFDPTSRTWRIWWMSTRLPGVLDTPVEGRFEGDRGVFEGPDEFHGKPILVRYEWDLLGADKVRWAQRFSWDDGATWDDLNWTTIWTRLP</sequence>
<evidence type="ECO:0000313" key="2">
    <source>
        <dbReference type="Proteomes" id="UP000199632"/>
    </source>
</evidence>
<evidence type="ECO:0000313" key="1">
    <source>
        <dbReference type="EMBL" id="SDZ50726.1"/>
    </source>
</evidence>
<accession>A0A1H3TKJ1</accession>
<evidence type="ECO:0008006" key="3">
    <source>
        <dbReference type="Google" id="ProtNLM"/>
    </source>
</evidence>
<proteinExistence type="predicted"/>
<protein>
    <recommendedName>
        <fullName evidence="3">DUF1579 domain-containing protein</fullName>
    </recommendedName>
</protein>
<dbReference type="OrthoDB" id="9814791at2"/>
<gene>
    <name evidence="1" type="ORF">SAMN05421684_5954</name>
</gene>
<organism evidence="1 2">
    <name type="scientific">Asanoa ishikariensis</name>
    <dbReference type="NCBI Taxonomy" id="137265"/>
    <lineage>
        <taxon>Bacteria</taxon>
        <taxon>Bacillati</taxon>
        <taxon>Actinomycetota</taxon>
        <taxon>Actinomycetes</taxon>
        <taxon>Micromonosporales</taxon>
        <taxon>Micromonosporaceae</taxon>
        <taxon>Asanoa</taxon>
    </lineage>
</organism>
<dbReference type="STRING" id="137265.SAMN05421684_5954"/>
<dbReference type="EMBL" id="FNQB01000003">
    <property type="protein sequence ID" value="SDZ50726.1"/>
    <property type="molecule type" value="Genomic_DNA"/>
</dbReference>
<dbReference type="RefSeq" id="WP_090799890.1">
    <property type="nucleotide sequence ID" value="NZ_BOND01000001.1"/>
</dbReference>
<keyword evidence="2" id="KW-1185">Reference proteome</keyword>
<reference evidence="2" key="1">
    <citation type="submission" date="2016-10" db="EMBL/GenBank/DDBJ databases">
        <authorList>
            <person name="Varghese N."/>
            <person name="Submissions S."/>
        </authorList>
    </citation>
    <scope>NUCLEOTIDE SEQUENCE [LARGE SCALE GENOMIC DNA]</scope>
    <source>
        <strain evidence="2">DSM 44718</strain>
    </source>
</reference>
<dbReference type="AlphaFoldDB" id="A0A1H3TKJ1"/>
<dbReference type="Proteomes" id="UP000199632">
    <property type="component" value="Unassembled WGS sequence"/>
</dbReference>
<name>A0A1H3TKJ1_9ACTN</name>